<dbReference type="InterPro" id="IPR017941">
    <property type="entry name" value="Rieske_2Fe-2S"/>
</dbReference>
<proteinExistence type="predicted"/>
<evidence type="ECO:0000259" key="7">
    <source>
        <dbReference type="PROSITE" id="PS51296"/>
    </source>
</evidence>
<evidence type="ECO:0000256" key="1">
    <source>
        <dbReference type="ARBA" id="ARBA00001962"/>
    </source>
</evidence>
<dbReference type="GO" id="GO:0005506">
    <property type="term" value="F:iron ion binding"/>
    <property type="evidence" value="ECO:0007669"/>
    <property type="project" value="InterPro"/>
</dbReference>
<feature type="domain" description="Rieske" evidence="7">
    <location>
        <begin position="55"/>
        <end position="160"/>
    </location>
</feature>
<keyword evidence="3" id="KW-0479">Metal-binding</keyword>
<dbReference type="AlphaFoldDB" id="A0A6N4WAI8"/>
<evidence type="ECO:0000313" key="8">
    <source>
        <dbReference type="EMBL" id="BBZ78059.1"/>
    </source>
</evidence>
<dbReference type="Pfam" id="PF00355">
    <property type="entry name" value="Rieske"/>
    <property type="match status" value="1"/>
</dbReference>
<dbReference type="SUPFAM" id="SSF55961">
    <property type="entry name" value="Bet v1-like"/>
    <property type="match status" value="1"/>
</dbReference>
<accession>A0A6N4WAI8</accession>
<evidence type="ECO:0000313" key="9">
    <source>
        <dbReference type="Proteomes" id="UP000467249"/>
    </source>
</evidence>
<dbReference type="InterPro" id="IPR001663">
    <property type="entry name" value="Rng_hydr_dOase-A"/>
</dbReference>
<organism evidence="8 9">
    <name type="scientific">Mycolicibacterium anyangense</name>
    <dbReference type="NCBI Taxonomy" id="1431246"/>
    <lineage>
        <taxon>Bacteria</taxon>
        <taxon>Bacillati</taxon>
        <taxon>Actinomycetota</taxon>
        <taxon>Actinomycetes</taxon>
        <taxon>Mycobacteriales</taxon>
        <taxon>Mycobacteriaceae</taxon>
        <taxon>Mycolicibacterium</taxon>
    </lineage>
</organism>
<keyword evidence="5" id="KW-0408">Iron</keyword>
<dbReference type="GO" id="GO:0004497">
    <property type="term" value="F:monooxygenase activity"/>
    <property type="evidence" value="ECO:0007669"/>
    <property type="project" value="UniProtKB-ARBA"/>
</dbReference>
<keyword evidence="4" id="KW-0560">Oxidoreductase</keyword>
<dbReference type="Gene3D" id="3.90.380.10">
    <property type="entry name" value="Naphthalene 1,2-dioxygenase Alpha Subunit, Chain A, domain 1"/>
    <property type="match status" value="1"/>
</dbReference>
<dbReference type="Gene3D" id="2.102.10.10">
    <property type="entry name" value="Rieske [2Fe-2S] iron-sulphur domain"/>
    <property type="match status" value="1"/>
</dbReference>
<evidence type="ECO:0000256" key="4">
    <source>
        <dbReference type="ARBA" id="ARBA00023002"/>
    </source>
</evidence>
<evidence type="ECO:0000256" key="6">
    <source>
        <dbReference type="ARBA" id="ARBA00023014"/>
    </source>
</evidence>
<comment type="cofactor">
    <cofactor evidence="1">
        <name>Fe cation</name>
        <dbReference type="ChEBI" id="CHEBI:24875"/>
    </cofactor>
</comment>
<gene>
    <name evidence="8" type="ORF">MANY_33960</name>
</gene>
<dbReference type="SUPFAM" id="SSF50022">
    <property type="entry name" value="ISP domain"/>
    <property type="match status" value="1"/>
</dbReference>
<dbReference type="GO" id="GO:0051537">
    <property type="term" value="F:2 iron, 2 sulfur cluster binding"/>
    <property type="evidence" value="ECO:0007669"/>
    <property type="project" value="UniProtKB-KW"/>
</dbReference>
<protein>
    <recommendedName>
        <fullName evidence="7">Rieske domain-containing protein</fullName>
    </recommendedName>
</protein>
<name>A0A6N4WAI8_9MYCO</name>
<evidence type="ECO:0000256" key="3">
    <source>
        <dbReference type="ARBA" id="ARBA00022723"/>
    </source>
</evidence>
<dbReference type="InterPro" id="IPR036922">
    <property type="entry name" value="Rieske_2Fe-2S_sf"/>
</dbReference>
<evidence type="ECO:0000256" key="2">
    <source>
        <dbReference type="ARBA" id="ARBA00022714"/>
    </source>
</evidence>
<dbReference type="KEGG" id="many:MANY_33960"/>
<keyword evidence="6" id="KW-0411">Iron-sulfur</keyword>
<dbReference type="PANTHER" id="PTHR43756">
    <property type="entry name" value="CHOLINE MONOOXYGENASE, CHLOROPLASTIC"/>
    <property type="match status" value="1"/>
</dbReference>
<dbReference type="GO" id="GO:0016705">
    <property type="term" value="F:oxidoreductase activity, acting on paired donors, with incorporation or reduction of molecular oxygen"/>
    <property type="evidence" value="ECO:0007669"/>
    <property type="project" value="UniProtKB-ARBA"/>
</dbReference>
<dbReference type="Pfam" id="PF00848">
    <property type="entry name" value="Ring_hydroxyl_A"/>
    <property type="match status" value="1"/>
</dbReference>
<evidence type="ECO:0000256" key="5">
    <source>
        <dbReference type="ARBA" id="ARBA00023004"/>
    </source>
</evidence>
<keyword evidence="9" id="KW-1185">Reference proteome</keyword>
<reference evidence="8 9" key="1">
    <citation type="journal article" date="2019" name="Emerg. Microbes Infect.">
        <title>Comprehensive subspecies identification of 175 nontuberculous mycobacteria species based on 7547 genomic profiles.</title>
        <authorList>
            <person name="Matsumoto Y."/>
            <person name="Kinjo T."/>
            <person name="Motooka D."/>
            <person name="Nabeya D."/>
            <person name="Jung N."/>
            <person name="Uechi K."/>
            <person name="Horii T."/>
            <person name="Iida T."/>
            <person name="Fujita J."/>
            <person name="Nakamura S."/>
        </authorList>
    </citation>
    <scope>NUCLEOTIDE SEQUENCE [LARGE SCALE GENOMIC DNA]</scope>
    <source>
        <strain evidence="8 9">JCM 30275</strain>
    </source>
</reference>
<dbReference type="Proteomes" id="UP000467249">
    <property type="component" value="Chromosome"/>
</dbReference>
<dbReference type="InterPro" id="IPR015879">
    <property type="entry name" value="Ring_hydroxy_dOase_asu_C_dom"/>
</dbReference>
<dbReference type="PROSITE" id="PS51296">
    <property type="entry name" value="RIESKE"/>
    <property type="match status" value="1"/>
</dbReference>
<dbReference type="PANTHER" id="PTHR43756:SF5">
    <property type="entry name" value="CHOLINE MONOOXYGENASE, CHLOROPLASTIC"/>
    <property type="match status" value="1"/>
</dbReference>
<dbReference type="CDD" id="cd03469">
    <property type="entry name" value="Rieske_RO_Alpha_N"/>
    <property type="match status" value="1"/>
</dbReference>
<sequence>MQRSEMIGALKDLLHHDAAGTTAMSESVTSLPADRFLDPQRHEDERRALFLHYPQVVGMSTDIDAGQYRTQTVAGVPVLLTRDREGEFHAFLNACRHRGTAVAEGCGKARRLVCPWHAWSYDLRGALVGVAHAPTFGEIDKSVNGLVELPSAERHGMLFVVPTPGESIDVDASLADLGPELADFNFETLHLVAERTSTVDLNWKLANDTGFELYHVAYLHKDSVGPANIGNTGLYRQYGYNHRMTAISPAARELLTTAEDQWQPFDHLQFIYNIFPSAGLVVSAQLVALTRLDPGPTPGTSEFRFSSYSWQPLDDTSRAGAEMLNEFLFNIVASEDFPTAAKTQVTLASGILPELLVGRNEPAIANVHRSYDAVLASALAAID</sequence>
<keyword evidence="2" id="KW-0001">2Fe-2S</keyword>
<dbReference type="EMBL" id="AP022620">
    <property type="protein sequence ID" value="BBZ78059.1"/>
    <property type="molecule type" value="Genomic_DNA"/>
</dbReference>